<dbReference type="Proteomes" id="UP000198597">
    <property type="component" value="Unassembled WGS sequence"/>
</dbReference>
<evidence type="ECO:0000256" key="3">
    <source>
        <dbReference type="ARBA" id="ARBA00022840"/>
    </source>
</evidence>
<dbReference type="STRING" id="94869.SAMN04488529_10153"/>
<evidence type="ECO:0000259" key="4">
    <source>
        <dbReference type="PROSITE" id="PS50893"/>
    </source>
</evidence>
<dbReference type="PROSITE" id="PS50893">
    <property type="entry name" value="ABC_TRANSPORTER_2"/>
    <property type="match status" value="1"/>
</dbReference>
<protein>
    <submittedName>
        <fullName evidence="5">ABC-2 type transport system ATP-binding protein</fullName>
    </submittedName>
</protein>
<proteinExistence type="predicted"/>
<dbReference type="GO" id="GO:0005524">
    <property type="term" value="F:ATP binding"/>
    <property type="evidence" value="ECO:0007669"/>
    <property type="project" value="UniProtKB-KW"/>
</dbReference>
<reference evidence="5 6" key="1">
    <citation type="submission" date="2016-10" db="EMBL/GenBank/DDBJ databases">
        <authorList>
            <person name="de Groot N.N."/>
        </authorList>
    </citation>
    <scope>NUCLEOTIDE SEQUENCE [LARGE SCALE GENOMIC DNA]</scope>
    <source>
        <strain evidence="5 6">DSM 12272</strain>
    </source>
</reference>
<keyword evidence="3 5" id="KW-0067">ATP-binding</keyword>
<feature type="domain" description="ABC transporter" evidence="4">
    <location>
        <begin position="1"/>
        <end position="229"/>
    </location>
</feature>
<sequence length="285" mass="32307">MRNALEIKNLCVKNGDFELKSINLTIHKGSVMGLIGRNGVGKTTLIKSIVNQLQHSSGEVLFDGLRMYGNDEKVKSKIGVVFDDLIYTIVKPKHIVKMIAPFYDEFDINKYNLLMDKFELNPNKNLTKYSKGMKTKFNVIMALCHNPDLIILDEPTAGLDPISRAEIIDFFLEIMQDENKAILFSTHILSDLEKIADYITLMDKGEIVFSMDKETLIEKYSIIQVDKSAISDELKRNIKGLKENIFGYQGLVEDREPFKNIPGVKFAHVSIEDVMILRGGLNKDA</sequence>
<keyword evidence="1" id="KW-0813">Transport</keyword>
<dbReference type="EMBL" id="FNJM01000001">
    <property type="protein sequence ID" value="SDO65568.1"/>
    <property type="molecule type" value="Genomic_DNA"/>
</dbReference>
<evidence type="ECO:0000313" key="5">
    <source>
        <dbReference type="EMBL" id="SDO65568.1"/>
    </source>
</evidence>
<dbReference type="CDD" id="cd03230">
    <property type="entry name" value="ABC_DR_subfamily_A"/>
    <property type="match status" value="1"/>
</dbReference>
<dbReference type="GO" id="GO:0016887">
    <property type="term" value="F:ATP hydrolysis activity"/>
    <property type="evidence" value="ECO:0007669"/>
    <property type="project" value="InterPro"/>
</dbReference>
<dbReference type="InterPro" id="IPR017871">
    <property type="entry name" value="ABC_transporter-like_CS"/>
</dbReference>
<dbReference type="PROSITE" id="PS00211">
    <property type="entry name" value="ABC_TRANSPORTER_1"/>
    <property type="match status" value="1"/>
</dbReference>
<dbReference type="Pfam" id="PF00005">
    <property type="entry name" value="ABC_tran"/>
    <property type="match status" value="1"/>
</dbReference>
<dbReference type="RefSeq" id="WP_175490718.1">
    <property type="nucleotide sequence ID" value="NZ_FNJM01000001.1"/>
</dbReference>
<dbReference type="SMART" id="SM00382">
    <property type="entry name" value="AAA"/>
    <property type="match status" value="1"/>
</dbReference>
<dbReference type="PANTHER" id="PTHR42939:SF3">
    <property type="entry name" value="ABC TRANSPORTER ATP-BINDING COMPONENT"/>
    <property type="match status" value="1"/>
</dbReference>
<dbReference type="SUPFAM" id="SSF52540">
    <property type="entry name" value="P-loop containing nucleoside triphosphate hydrolases"/>
    <property type="match status" value="1"/>
</dbReference>
<evidence type="ECO:0000313" key="6">
    <source>
        <dbReference type="Proteomes" id="UP000198597"/>
    </source>
</evidence>
<keyword evidence="2" id="KW-0547">Nucleotide-binding</keyword>
<dbReference type="InterPro" id="IPR003439">
    <property type="entry name" value="ABC_transporter-like_ATP-bd"/>
</dbReference>
<dbReference type="PANTHER" id="PTHR42939">
    <property type="entry name" value="ABC TRANSPORTER ATP-BINDING PROTEIN ALBC-RELATED"/>
    <property type="match status" value="1"/>
</dbReference>
<dbReference type="AlphaFoldDB" id="A0A1H0LBK5"/>
<organism evidence="5 6">
    <name type="scientific">Clostridium gasigenes</name>
    <dbReference type="NCBI Taxonomy" id="94869"/>
    <lineage>
        <taxon>Bacteria</taxon>
        <taxon>Bacillati</taxon>
        <taxon>Bacillota</taxon>
        <taxon>Clostridia</taxon>
        <taxon>Eubacteriales</taxon>
        <taxon>Clostridiaceae</taxon>
        <taxon>Clostridium</taxon>
    </lineage>
</organism>
<dbReference type="InterPro" id="IPR051782">
    <property type="entry name" value="ABC_Transporter_VariousFunc"/>
</dbReference>
<name>A0A1H0LBK5_9CLOT</name>
<accession>A0A1H0LBK5</accession>
<evidence type="ECO:0000256" key="2">
    <source>
        <dbReference type="ARBA" id="ARBA00022741"/>
    </source>
</evidence>
<dbReference type="InterPro" id="IPR027417">
    <property type="entry name" value="P-loop_NTPase"/>
</dbReference>
<evidence type="ECO:0000256" key="1">
    <source>
        <dbReference type="ARBA" id="ARBA00022448"/>
    </source>
</evidence>
<dbReference type="Gene3D" id="3.40.50.300">
    <property type="entry name" value="P-loop containing nucleotide triphosphate hydrolases"/>
    <property type="match status" value="1"/>
</dbReference>
<dbReference type="InterPro" id="IPR003593">
    <property type="entry name" value="AAA+_ATPase"/>
</dbReference>
<gene>
    <name evidence="5" type="ORF">SAMN04488529_10153</name>
</gene>
<keyword evidence="6" id="KW-1185">Reference proteome</keyword>